<dbReference type="GO" id="GO:0005886">
    <property type="term" value="C:plasma membrane"/>
    <property type="evidence" value="ECO:0007669"/>
    <property type="project" value="UniProtKB-SubCell"/>
</dbReference>
<feature type="transmembrane region" description="Helical" evidence="8">
    <location>
        <begin position="20"/>
        <end position="40"/>
    </location>
</feature>
<evidence type="ECO:0000256" key="6">
    <source>
        <dbReference type="ARBA" id="ARBA00022989"/>
    </source>
</evidence>
<feature type="transmembrane region" description="Helical" evidence="8">
    <location>
        <begin position="317"/>
        <end position="335"/>
    </location>
</feature>
<keyword evidence="7 8" id="KW-0472">Membrane</keyword>
<keyword evidence="2" id="KW-1003">Cell membrane</keyword>
<dbReference type="PANTHER" id="PTHR33908">
    <property type="entry name" value="MANNOSYLTRANSFERASE YKCB-RELATED"/>
    <property type="match status" value="1"/>
</dbReference>
<protein>
    <recommendedName>
        <fullName evidence="9">Glycosyltransferase RgtA/B/C/D-like domain-containing protein</fullName>
    </recommendedName>
</protein>
<evidence type="ECO:0000256" key="8">
    <source>
        <dbReference type="SAM" id="Phobius"/>
    </source>
</evidence>
<dbReference type="Pfam" id="PF13231">
    <property type="entry name" value="PMT_2"/>
    <property type="match status" value="1"/>
</dbReference>
<keyword evidence="6 8" id="KW-1133">Transmembrane helix</keyword>
<dbReference type="InterPro" id="IPR038731">
    <property type="entry name" value="RgtA/B/C-like"/>
</dbReference>
<evidence type="ECO:0000256" key="4">
    <source>
        <dbReference type="ARBA" id="ARBA00022679"/>
    </source>
</evidence>
<evidence type="ECO:0000256" key="3">
    <source>
        <dbReference type="ARBA" id="ARBA00022676"/>
    </source>
</evidence>
<evidence type="ECO:0000313" key="11">
    <source>
        <dbReference type="Proteomes" id="UP000092498"/>
    </source>
</evidence>
<feature type="transmembrane region" description="Helical" evidence="8">
    <location>
        <begin position="341"/>
        <end position="360"/>
    </location>
</feature>
<dbReference type="GO" id="GO:0016763">
    <property type="term" value="F:pentosyltransferase activity"/>
    <property type="evidence" value="ECO:0007669"/>
    <property type="project" value="TreeGrafter"/>
</dbReference>
<dbReference type="RefSeq" id="WP_066768205.1">
    <property type="nucleotide sequence ID" value="NZ_CP013244.1"/>
</dbReference>
<keyword evidence="3" id="KW-0328">Glycosyltransferase</keyword>
<feature type="transmembrane region" description="Helical" evidence="8">
    <location>
        <begin position="225"/>
        <end position="246"/>
    </location>
</feature>
<dbReference type="InterPro" id="IPR050297">
    <property type="entry name" value="LipidA_mod_glycosyltrf_83"/>
</dbReference>
<dbReference type="EMBL" id="CP013244">
    <property type="protein sequence ID" value="ANP45218.1"/>
    <property type="molecule type" value="Genomic_DNA"/>
</dbReference>
<keyword evidence="11" id="KW-1185">Reference proteome</keyword>
<evidence type="ECO:0000256" key="7">
    <source>
        <dbReference type="ARBA" id="ARBA00023136"/>
    </source>
</evidence>
<dbReference type="OrthoDB" id="9810951at2"/>
<evidence type="ECO:0000256" key="1">
    <source>
        <dbReference type="ARBA" id="ARBA00004651"/>
    </source>
</evidence>
<sequence length="581" mass="62788">MTSPVSPALFDQFARGWRGYVLIALIALTSGLIGAARVPVTDIDEARFAQATRQMVESDDYIRIRVQDAERNRKPVGIYWLQAASVNAMRPFVDRLNTIWPYRLPSALGLMLASLATLWAGTNLFGARTGFVGAAIFAVGLLAGVEGMLAKTDAVMTGFITLAFASLIQLRTGTKRPRLVALLFWAAIGCGIMIKGPLPPLAAGMTLAALAFWEKRANWMKPLAFWPGPLLALAITLPWAISIGVVTEGRFYSELLLREIGPKLVSGGDHRHGGIPGYHLLWLPLLIFPATYALPAALRLGWSAIRAPRQDNAHAPFRFLIAWAVPIFAFFELMPAKLIHYTLPAYPAIALMCAAGLFAMRGKRWRTTHPAGLVAFGVFGALIVALMAVVSTFMPGYLADAGVRRAVATALIGAGTLAAAIAGLIMLRRPTARAAILVACALVLSFSLRGRLLPEARSLFVSNEAAATMTRARLMPREDQNFWIVGYEQPSIIFMTRTWVHLVEIEDLAETPIAAGDGVMLEGRVLEQAQTVLRAQGLEFEAADQPAQGMAIGRGEYMTLNIGRVHEAASDAPAGARQSNP</sequence>
<dbReference type="STRING" id="1759059.ATE48_04440"/>
<comment type="subcellular location">
    <subcellularLocation>
        <location evidence="1">Cell membrane</location>
        <topology evidence="1">Multi-pass membrane protein</topology>
    </subcellularLocation>
</comment>
<feature type="transmembrane region" description="Helical" evidence="8">
    <location>
        <begin position="152"/>
        <end position="170"/>
    </location>
</feature>
<dbReference type="Proteomes" id="UP000092498">
    <property type="component" value="Chromosome"/>
</dbReference>
<organism evidence="10 11">
    <name type="scientific">Candidatus Viadribacter manganicus</name>
    <dbReference type="NCBI Taxonomy" id="1759059"/>
    <lineage>
        <taxon>Bacteria</taxon>
        <taxon>Pseudomonadati</taxon>
        <taxon>Pseudomonadota</taxon>
        <taxon>Alphaproteobacteria</taxon>
        <taxon>Hyphomonadales</taxon>
        <taxon>Hyphomonadaceae</taxon>
        <taxon>Candidatus Viadribacter</taxon>
    </lineage>
</organism>
<evidence type="ECO:0000259" key="9">
    <source>
        <dbReference type="Pfam" id="PF13231"/>
    </source>
</evidence>
<evidence type="ECO:0000256" key="2">
    <source>
        <dbReference type="ARBA" id="ARBA00022475"/>
    </source>
</evidence>
<evidence type="ECO:0000256" key="5">
    <source>
        <dbReference type="ARBA" id="ARBA00022692"/>
    </source>
</evidence>
<feature type="transmembrane region" description="Helical" evidence="8">
    <location>
        <begin position="125"/>
        <end position="145"/>
    </location>
</feature>
<keyword evidence="5 8" id="KW-0812">Transmembrane</keyword>
<feature type="transmembrane region" description="Helical" evidence="8">
    <location>
        <begin position="372"/>
        <end position="394"/>
    </location>
</feature>
<dbReference type="InParanoid" id="A0A1B1AF76"/>
<name>A0A1B1AF76_9PROT</name>
<dbReference type="FunCoup" id="A0A1B1AF76">
    <property type="interactions" value="96"/>
</dbReference>
<feature type="transmembrane region" description="Helical" evidence="8">
    <location>
        <begin position="434"/>
        <end position="452"/>
    </location>
</feature>
<dbReference type="GO" id="GO:0009103">
    <property type="term" value="P:lipopolysaccharide biosynthetic process"/>
    <property type="evidence" value="ECO:0007669"/>
    <property type="project" value="TreeGrafter"/>
</dbReference>
<proteinExistence type="predicted"/>
<dbReference type="KEGG" id="cbot:ATE48_04440"/>
<gene>
    <name evidence="10" type="ORF">ATE48_04440</name>
</gene>
<keyword evidence="4" id="KW-0808">Transferase</keyword>
<dbReference type="PANTHER" id="PTHR33908:SF3">
    <property type="entry name" value="UNDECAPRENYL PHOSPHATE-ALPHA-4-AMINO-4-DEOXY-L-ARABINOSE ARABINOSYL TRANSFERASE"/>
    <property type="match status" value="1"/>
</dbReference>
<feature type="transmembrane region" description="Helical" evidence="8">
    <location>
        <begin position="99"/>
        <end position="119"/>
    </location>
</feature>
<dbReference type="GO" id="GO:0010041">
    <property type="term" value="P:response to iron(III) ion"/>
    <property type="evidence" value="ECO:0007669"/>
    <property type="project" value="TreeGrafter"/>
</dbReference>
<dbReference type="AlphaFoldDB" id="A0A1B1AF76"/>
<feature type="transmembrane region" description="Helical" evidence="8">
    <location>
        <begin position="406"/>
        <end position="427"/>
    </location>
</feature>
<feature type="domain" description="Glycosyltransferase RgtA/B/C/D-like" evidence="9">
    <location>
        <begin position="75"/>
        <end position="241"/>
    </location>
</feature>
<feature type="transmembrane region" description="Helical" evidence="8">
    <location>
        <begin position="182"/>
        <end position="213"/>
    </location>
</feature>
<feature type="transmembrane region" description="Helical" evidence="8">
    <location>
        <begin position="281"/>
        <end position="305"/>
    </location>
</feature>
<evidence type="ECO:0000313" key="10">
    <source>
        <dbReference type="EMBL" id="ANP45218.1"/>
    </source>
</evidence>
<accession>A0A1B1AF76</accession>
<reference evidence="10 11" key="1">
    <citation type="submission" date="2015-11" db="EMBL/GenBank/DDBJ databases">
        <title>Whole-Genome Sequence of Candidatus Oderbacter manganicum from the National Park Lower Oder Valley, Germany.</title>
        <authorList>
            <person name="Braun B."/>
            <person name="Liere K."/>
            <person name="Szewzyk U."/>
        </authorList>
    </citation>
    <scope>NUCLEOTIDE SEQUENCE [LARGE SCALE GENOMIC DNA]</scope>
    <source>
        <strain evidence="10 11">OTSz_A_272</strain>
    </source>
</reference>